<gene>
    <name evidence="3" type="ORF">ACFOMH_12185</name>
</gene>
<dbReference type="RefSeq" id="WP_374424320.1">
    <property type="nucleotide sequence ID" value="NZ_JBHRXJ010000008.1"/>
</dbReference>
<organism evidence="3 4">
    <name type="scientific">Paracoccus mangrovi</name>
    <dbReference type="NCBI Taxonomy" id="1715645"/>
    <lineage>
        <taxon>Bacteria</taxon>
        <taxon>Pseudomonadati</taxon>
        <taxon>Pseudomonadota</taxon>
        <taxon>Alphaproteobacteria</taxon>
        <taxon>Rhodobacterales</taxon>
        <taxon>Paracoccaceae</taxon>
        <taxon>Paracoccus</taxon>
    </lineage>
</organism>
<comment type="caution">
    <text evidence="3">The sequence shown here is derived from an EMBL/GenBank/DDBJ whole genome shotgun (WGS) entry which is preliminary data.</text>
</comment>
<keyword evidence="2" id="KW-0812">Transmembrane</keyword>
<feature type="transmembrane region" description="Helical" evidence="2">
    <location>
        <begin position="48"/>
        <end position="71"/>
    </location>
</feature>
<evidence type="ECO:0000256" key="2">
    <source>
        <dbReference type="SAM" id="Phobius"/>
    </source>
</evidence>
<keyword evidence="2" id="KW-1133">Transmembrane helix</keyword>
<proteinExistence type="predicted"/>
<dbReference type="Proteomes" id="UP001595721">
    <property type="component" value="Unassembled WGS sequence"/>
</dbReference>
<keyword evidence="4" id="KW-1185">Reference proteome</keyword>
<sequence length="133" mass="14665">MRAIRLIFFVVLAIVLILVATANRAPITVGMMPQGIADFTGRDWTLTMPGFLALFLAMVFGVMIGLIWEWLREAHLRAESKARAQDLARLQREVGDLRRTHAAPKDEVLAILDDAPARGPRNTAPAANLPAPR</sequence>
<evidence type="ECO:0000256" key="1">
    <source>
        <dbReference type="SAM" id="MobiDB-lite"/>
    </source>
</evidence>
<name>A0ABV7R6M2_9RHOB</name>
<protein>
    <submittedName>
        <fullName evidence="3">LapA family protein</fullName>
    </submittedName>
</protein>
<dbReference type="EMBL" id="JBHRXJ010000008">
    <property type="protein sequence ID" value="MFC3528936.1"/>
    <property type="molecule type" value="Genomic_DNA"/>
</dbReference>
<evidence type="ECO:0000313" key="4">
    <source>
        <dbReference type="Proteomes" id="UP001595721"/>
    </source>
</evidence>
<keyword evidence="2" id="KW-0472">Membrane</keyword>
<evidence type="ECO:0000313" key="3">
    <source>
        <dbReference type="EMBL" id="MFC3528936.1"/>
    </source>
</evidence>
<reference evidence="4" key="1">
    <citation type="journal article" date="2019" name="Int. J. Syst. Evol. Microbiol.">
        <title>The Global Catalogue of Microorganisms (GCM) 10K type strain sequencing project: providing services to taxonomists for standard genome sequencing and annotation.</title>
        <authorList>
            <consortium name="The Broad Institute Genomics Platform"/>
            <consortium name="The Broad Institute Genome Sequencing Center for Infectious Disease"/>
            <person name="Wu L."/>
            <person name="Ma J."/>
        </authorList>
    </citation>
    <scope>NUCLEOTIDE SEQUENCE [LARGE SCALE GENOMIC DNA]</scope>
    <source>
        <strain evidence="4">KCTC 42899</strain>
    </source>
</reference>
<accession>A0ABV7R6M2</accession>
<feature type="region of interest" description="Disordered" evidence="1">
    <location>
        <begin position="114"/>
        <end position="133"/>
    </location>
</feature>